<dbReference type="AlphaFoldDB" id="A0A9W3TKE5"/>
<organism evidence="1 2">
    <name type="scientific">Bacillus thuringiensis</name>
    <dbReference type="NCBI Taxonomy" id="1428"/>
    <lineage>
        <taxon>Bacteria</taxon>
        <taxon>Bacillati</taxon>
        <taxon>Bacillota</taxon>
        <taxon>Bacilli</taxon>
        <taxon>Bacillales</taxon>
        <taxon>Bacillaceae</taxon>
        <taxon>Bacillus</taxon>
        <taxon>Bacillus cereus group</taxon>
    </lineage>
</organism>
<sequence>MFKKISTLLLGALFVFILAACGSDKNDDKAVYEKEVKPQLDAMMQEYDAIWNNDWKPIWNEIESNPNADPTKLKEKMNIIQTKYTDLAKKIKEFSNGDKLSDEKLKENINTFKKEFSLAAMYRVDAARNIVQGIDKIAPMKDRTDAARKNVVLSDEKLKIAVENLGSVESTLGVKR</sequence>
<dbReference type="EMBL" id="CP020003">
    <property type="protein sequence ID" value="AQY42335.1"/>
    <property type="molecule type" value="Genomic_DNA"/>
</dbReference>
<gene>
    <name evidence="1" type="ORF">B4918_31000</name>
</gene>
<reference evidence="1 2" key="1">
    <citation type="submission" date="2017-03" db="EMBL/GenBank/DDBJ databases">
        <title>Complete genome sequence of Bacillus thuringiensis L-7601, a novel melanin producing strain.</title>
        <authorList>
            <person name="Cai J."/>
            <person name="Cao Z."/>
            <person name="Tan T."/>
        </authorList>
    </citation>
    <scope>NUCLEOTIDE SEQUENCE [LARGE SCALE GENOMIC DNA]</scope>
    <source>
        <strain evidence="1 2">L-7601</strain>
        <plasmid evidence="1 2">unnamed1</plasmid>
    </source>
</reference>
<proteinExistence type="predicted"/>
<dbReference type="Proteomes" id="UP000191057">
    <property type="component" value="Plasmid unnamed1"/>
</dbReference>
<accession>A0A9W3TKE5</accession>
<protein>
    <submittedName>
        <fullName evidence="1">Ribonuclease</fullName>
    </submittedName>
</protein>
<evidence type="ECO:0000313" key="1">
    <source>
        <dbReference type="EMBL" id="AQY42335.1"/>
    </source>
</evidence>
<dbReference type="RefSeq" id="WP_079246378.1">
    <property type="nucleotide sequence ID" value="NZ_JARSYF010000044.1"/>
</dbReference>
<geneLocation type="plasmid" evidence="1 2">
    <name>unnamed1</name>
</geneLocation>
<name>A0A9W3TKE5_BACTU</name>
<keyword evidence="1" id="KW-0614">Plasmid</keyword>
<evidence type="ECO:0000313" key="2">
    <source>
        <dbReference type="Proteomes" id="UP000191057"/>
    </source>
</evidence>
<dbReference type="PROSITE" id="PS51257">
    <property type="entry name" value="PROKAR_LIPOPROTEIN"/>
    <property type="match status" value="1"/>
</dbReference>